<dbReference type="PROSITE" id="PS51419">
    <property type="entry name" value="RAB"/>
    <property type="match status" value="1"/>
</dbReference>
<dbReference type="InterPro" id="IPR050227">
    <property type="entry name" value="Rab"/>
</dbReference>
<dbReference type="Gene3D" id="3.40.50.300">
    <property type="entry name" value="P-loop containing nucleotide triphosphate hydrolases"/>
    <property type="match status" value="1"/>
</dbReference>
<keyword evidence="1" id="KW-0813">Transport</keyword>
<dbReference type="Proteomes" id="UP000616769">
    <property type="component" value="Unassembled WGS sequence"/>
</dbReference>
<protein>
    <submittedName>
        <fullName evidence="6 7">Ras-related protein Rab-30</fullName>
    </submittedName>
</protein>
<dbReference type="PROSITE" id="PS00675">
    <property type="entry name" value="SIGMA54_INTERACT_1"/>
    <property type="match status" value="1"/>
</dbReference>
<evidence type="ECO:0000313" key="6">
    <source>
        <dbReference type="EMBL" id="KAF7493699.1"/>
    </source>
</evidence>
<dbReference type="GO" id="GO:0003924">
    <property type="term" value="F:GTPase activity"/>
    <property type="evidence" value="ECO:0007669"/>
    <property type="project" value="InterPro"/>
</dbReference>
<keyword evidence="2" id="KW-0547">Nucleotide-binding</keyword>
<dbReference type="EMBL" id="WVUK01000055">
    <property type="protein sequence ID" value="KAF7493699.1"/>
    <property type="molecule type" value="Genomic_DNA"/>
</dbReference>
<evidence type="ECO:0000256" key="5">
    <source>
        <dbReference type="ARBA" id="ARBA00023288"/>
    </source>
</evidence>
<keyword evidence="5" id="KW-0449">Lipoprotein</keyword>
<gene>
    <name evidence="7" type="ORF">QR98_0034140</name>
    <name evidence="6" type="ORF">SSS_5954</name>
</gene>
<dbReference type="EnsemblMetazoa" id="SSS_5954s_mrna">
    <property type="protein sequence ID" value="KAF7493699.1"/>
    <property type="gene ID" value="SSS_5954"/>
</dbReference>
<dbReference type="SUPFAM" id="SSF52540">
    <property type="entry name" value="P-loop containing nucleoside triphosphate hydrolases"/>
    <property type="match status" value="1"/>
</dbReference>
<evidence type="ECO:0000256" key="2">
    <source>
        <dbReference type="ARBA" id="ARBA00022741"/>
    </source>
</evidence>
<keyword evidence="9" id="KW-1185">Reference proteome</keyword>
<dbReference type="AlphaFoldDB" id="A0A132A1N4"/>
<dbReference type="OrthoDB" id="9989112at2759"/>
<accession>A0A132A1N4</accession>
<dbReference type="InterPro" id="IPR001806">
    <property type="entry name" value="Small_GTPase"/>
</dbReference>
<dbReference type="InterPro" id="IPR005225">
    <property type="entry name" value="Small_GTP-bd"/>
</dbReference>
<sequence length="260" mass="29478">MEDINSFLFKIILIGDSGVGKTCLARRFIQGEFPVNKGATIGVDFMIKSMLINGIKVNLQLWDTAGQERFRSITQSYYRSAHCLILVYDISSQPSFDSLSQWCRDIKNYTSTPLDGSSDVMKVLIGNKCDKECEVPSHVGQQFAESNQFDMFIETSALHLNNVDQFFQDIAQLLVEKRLANMSTLATHKQKHSQQHLNAQRLLESSNHHHNLNLNPVSMNFIGDLGTRLSNTINRIDRIRLNTNPMFSMQKIQASCCKIS</sequence>
<dbReference type="OMA" id="IDDQKIM"/>
<reference evidence="9" key="2">
    <citation type="journal article" date="2020" name="PLoS Negl. Trop. Dis.">
        <title>High-quality nuclear genome for Sarcoptes scabiei-A critical resource for a neglected parasite.</title>
        <authorList>
            <person name="Korhonen P.K."/>
            <person name="Gasser R.B."/>
            <person name="Ma G."/>
            <person name="Wang T."/>
            <person name="Stroehlein A.J."/>
            <person name="Young N.D."/>
            <person name="Ang C.S."/>
            <person name="Fernando D.D."/>
            <person name="Lu H.C."/>
            <person name="Taylor S."/>
            <person name="Reynolds S.L."/>
            <person name="Mofiz E."/>
            <person name="Najaraj S.H."/>
            <person name="Gowda H."/>
            <person name="Madugundu A."/>
            <person name="Renuse S."/>
            <person name="Holt D."/>
            <person name="Pandey A."/>
            <person name="Papenfuss A.T."/>
            <person name="Fischer K."/>
        </authorList>
    </citation>
    <scope>NUCLEOTIDE SEQUENCE [LARGE SCALE GENOMIC DNA]</scope>
</reference>
<evidence type="ECO:0000256" key="3">
    <source>
        <dbReference type="ARBA" id="ARBA00022927"/>
    </source>
</evidence>
<dbReference type="GO" id="GO:0015031">
    <property type="term" value="P:protein transport"/>
    <property type="evidence" value="ECO:0007669"/>
    <property type="project" value="UniProtKB-KW"/>
</dbReference>
<dbReference type="SMART" id="SM00173">
    <property type="entry name" value="RAS"/>
    <property type="match status" value="1"/>
</dbReference>
<dbReference type="EMBL" id="JXLN01010022">
    <property type="protein sequence ID" value="KPM04958.1"/>
    <property type="molecule type" value="Genomic_DNA"/>
</dbReference>
<dbReference type="SMART" id="SM00175">
    <property type="entry name" value="RAB"/>
    <property type="match status" value="1"/>
</dbReference>
<reference evidence="8" key="4">
    <citation type="submission" date="2022-06" db="UniProtKB">
        <authorList>
            <consortium name="EnsemblMetazoa"/>
        </authorList>
    </citation>
    <scope>IDENTIFICATION</scope>
</reference>
<dbReference type="Proteomes" id="UP000070412">
    <property type="component" value="Unassembled WGS sequence"/>
</dbReference>
<dbReference type="VEuPathDB" id="VectorBase:SSCA004281"/>
<evidence type="ECO:0000256" key="4">
    <source>
        <dbReference type="ARBA" id="ARBA00023134"/>
    </source>
</evidence>
<dbReference type="InterPro" id="IPR027417">
    <property type="entry name" value="P-loop_NTPase"/>
</dbReference>
<keyword evidence="4" id="KW-0342">GTP-binding</keyword>
<dbReference type="InterPro" id="IPR025662">
    <property type="entry name" value="Sigma_54_int_dom_ATP-bd_1"/>
</dbReference>
<dbReference type="SMART" id="SM00174">
    <property type="entry name" value="RHO"/>
    <property type="match status" value="1"/>
</dbReference>
<reference evidence="6" key="3">
    <citation type="submission" date="2020-01" db="EMBL/GenBank/DDBJ databases">
        <authorList>
            <person name="Korhonen P.K.K."/>
            <person name="Guangxu M.G."/>
            <person name="Wang T.W."/>
            <person name="Stroehlein A.J.S."/>
            <person name="Young N.D."/>
            <person name="Ang C.-S.A."/>
            <person name="Fernando D.W.F."/>
            <person name="Lu H.L."/>
            <person name="Taylor S.T."/>
            <person name="Ehtesham M.E.M."/>
            <person name="Najaraj S.H.N."/>
            <person name="Harsha G.H.G."/>
            <person name="Madugundu A.M."/>
            <person name="Renuse S.R."/>
            <person name="Holt D.H."/>
            <person name="Pandey A.P."/>
            <person name="Papenfuss A.P."/>
            <person name="Gasser R.B.G."/>
            <person name="Fischer K.F."/>
        </authorList>
    </citation>
    <scope>NUCLEOTIDE SEQUENCE</scope>
    <source>
        <strain evidence="6">SSS_KF_BRIS2020</strain>
    </source>
</reference>
<dbReference type="Pfam" id="PF00071">
    <property type="entry name" value="Ras"/>
    <property type="match status" value="1"/>
</dbReference>
<reference evidence="7 10" key="1">
    <citation type="journal article" date="2015" name="Parasit. Vectors">
        <title>Draft genome of the scabies mite.</title>
        <authorList>
            <person name="Rider S.D.Jr."/>
            <person name="Morgan M.S."/>
            <person name="Arlian L.G."/>
        </authorList>
    </citation>
    <scope>NUCLEOTIDE SEQUENCE [LARGE SCALE GENOMIC DNA]</scope>
    <source>
        <strain evidence="7">Arlian Lab</strain>
    </source>
</reference>
<proteinExistence type="predicted"/>
<dbReference type="SMART" id="SM00176">
    <property type="entry name" value="RAN"/>
    <property type="match status" value="1"/>
</dbReference>
<evidence type="ECO:0000313" key="10">
    <source>
        <dbReference type="Proteomes" id="UP000616769"/>
    </source>
</evidence>
<dbReference type="PROSITE" id="PS51420">
    <property type="entry name" value="RHO"/>
    <property type="match status" value="1"/>
</dbReference>
<dbReference type="GO" id="GO:0005525">
    <property type="term" value="F:GTP binding"/>
    <property type="evidence" value="ECO:0007669"/>
    <property type="project" value="UniProtKB-KW"/>
</dbReference>
<name>A0A132A1N4_SARSC</name>
<evidence type="ECO:0000313" key="9">
    <source>
        <dbReference type="Proteomes" id="UP000070412"/>
    </source>
</evidence>
<evidence type="ECO:0000313" key="8">
    <source>
        <dbReference type="EnsemblMetazoa" id="KAF7493699.1"/>
    </source>
</evidence>
<dbReference type="FunFam" id="3.40.50.300:FF:001129">
    <property type="entry name" value="ras-related protein Rab-44 isoform X2"/>
    <property type="match status" value="1"/>
</dbReference>
<organism evidence="7 10">
    <name type="scientific">Sarcoptes scabiei</name>
    <name type="common">Itch mite</name>
    <name type="synonym">Acarus scabiei</name>
    <dbReference type="NCBI Taxonomy" id="52283"/>
    <lineage>
        <taxon>Eukaryota</taxon>
        <taxon>Metazoa</taxon>
        <taxon>Ecdysozoa</taxon>
        <taxon>Arthropoda</taxon>
        <taxon>Chelicerata</taxon>
        <taxon>Arachnida</taxon>
        <taxon>Acari</taxon>
        <taxon>Acariformes</taxon>
        <taxon>Sarcoptiformes</taxon>
        <taxon>Astigmata</taxon>
        <taxon>Psoroptidia</taxon>
        <taxon>Sarcoptoidea</taxon>
        <taxon>Sarcoptidae</taxon>
        <taxon>Sarcoptinae</taxon>
        <taxon>Sarcoptes</taxon>
    </lineage>
</organism>
<dbReference type="PANTHER" id="PTHR47977">
    <property type="entry name" value="RAS-RELATED PROTEIN RAB"/>
    <property type="match status" value="1"/>
</dbReference>
<dbReference type="NCBIfam" id="TIGR00231">
    <property type="entry name" value="small_GTP"/>
    <property type="match status" value="1"/>
</dbReference>
<evidence type="ECO:0000313" key="7">
    <source>
        <dbReference type="EMBL" id="KPM04958.1"/>
    </source>
</evidence>
<dbReference type="PRINTS" id="PR00449">
    <property type="entry name" value="RASTRNSFRMNG"/>
</dbReference>
<dbReference type="PROSITE" id="PS51421">
    <property type="entry name" value="RAS"/>
    <property type="match status" value="1"/>
</dbReference>
<keyword evidence="3" id="KW-0653">Protein transport</keyword>
<evidence type="ECO:0000256" key="1">
    <source>
        <dbReference type="ARBA" id="ARBA00022448"/>
    </source>
</evidence>